<protein>
    <submittedName>
        <fullName evidence="1">3247_t:CDS:1</fullName>
    </submittedName>
</protein>
<dbReference type="EMBL" id="CAJVPS010002597">
    <property type="protein sequence ID" value="CAG8572318.1"/>
    <property type="molecule type" value="Genomic_DNA"/>
</dbReference>
<evidence type="ECO:0000313" key="2">
    <source>
        <dbReference type="Proteomes" id="UP000789508"/>
    </source>
</evidence>
<keyword evidence="2" id="KW-1185">Reference proteome</keyword>
<evidence type="ECO:0000313" key="1">
    <source>
        <dbReference type="EMBL" id="CAG8572318.1"/>
    </source>
</evidence>
<accession>A0A9N9BQ59</accession>
<dbReference type="AlphaFoldDB" id="A0A9N9BQ59"/>
<comment type="caution">
    <text evidence="1">The sequence shown here is derived from an EMBL/GenBank/DDBJ whole genome shotgun (WGS) entry which is preliminary data.</text>
</comment>
<proteinExistence type="predicted"/>
<name>A0A9N9BQ59_9GLOM</name>
<sequence length="44" mass="4917">MAGREYIVTSMPSEPVLAEASARIMNDPYVSFTELINQPLKKAF</sequence>
<dbReference type="Proteomes" id="UP000789508">
    <property type="component" value="Unassembled WGS sequence"/>
</dbReference>
<organism evidence="1 2">
    <name type="scientific">Ambispora leptoticha</name>
    <dbReference type="NCBI Taxonomy" id="144679"/>
    <lineage>
        <taxon>Eukaryota</taxon>
        <taxon>Fungi</taxon>
        <taxon>Fungi incertae sedis</taxon>
        <taxon>Mucoromycota</taxon>
        <taxon>Glomeromycotina</taxon>
        <taxon>Glomeromycetes</taxon>
        <taxon>Archaeosporales</taxon>
        <taxon>Ambisporaceae</taxon>
        <taxon>Ambispora</taxon>
    </lineage>
</organism>
<reference evidence="1" key="1">
    <citation type="submission" date="2021-06" db="EMBL/GenBank/DDBJ databases">
        <authorList>
            <person name="Kallberg Y."/>
            <person name="Tangrot J."/>
            <person name="Rosling A."/>
        </authorList>
    </citation>
    <scope>NUCLEOTIDE SEQUENCE</scope>
    <source>
        <strain evidence="1">FL130A</strain>
    </source>
</reference>
<dbReference type="OrthoDB" id="107110at2759"/>
<gene>
    <name evidence="1" type="ORF">ALEPTO_LOCUS6871</name>
</gene>